<dbReference type="InterPro" id="IPR025834">
    <property type="entry name" value="TopoI_C_dom"/>
</dbReference>
<dbReference type="Pfam" id="PF14370">
    <property type="entry name" value="Topo_C_assoc"/>
    <property type="match status" value="1"/>
</dbReference>
<dbReference type="GO" id="GO:0006260">
    <property type="term" value="P:DNA replication"/>
    <property type="evidence" value="ECO:0007669"/>
    <property type="project" value="TreeGrafter"/>
</dbReference>
<dbReference type="PROSITE" id="PS52038">
    <property type="entry name" value="TOPO_IB_2"/>
    <property type="match status" value="1"/>
</dbReference>
<dbReference type="GO" id="GO:0003917">
    <property type="term" value="F:DNA topoisomerase type I (single strand cut, ATP-independent) activity"/>
    <property type="evidence" value="ECO:0007669"/>
    <property type="project" value="InterPro"/>
</dbReference>
<keyword evidence="3" id="KW-0413">Isomerase</keyword>
<evidence type="ECO:0000313" key="4">
    <source>
        <dbReference type="Proteomes" id="UP000238479"/>
    </source>
</evidence>
<gene>
    <name evidence="3" type="ORF">RchiOBHm_Chr4g0420291</name>
</gene>
<dbReference type="PANTHER" id="PTHR10290:SF23">
    <property type="entry name" value="DNA TOPOISOMERASE 1 BETA"/>
    <property type="match status" value="1"/>
</dbReference>
<sequence length="42" mass="4933">MIDPRITVAWCRRHGVPIDSVFPKSLLRKFAWAMDVGPDFRF</sequence>
<feature type="domain" description="Topoisomerase I C-terminal" evidence="2">
    <location>
        <begin position="2"/>
        <end position="42"/>
    </location>
</feature>
<organism evidence="3 4">
    <name type="scientific">Rosa chinensis</name>
    <name type="common">China rose</name>
    <dbReference type="NCBI Taxonomy" id="74649"/>
    <lineage>
        <taxon>Eukaryota</taxon>
        <taxon>Viridiplantae</taxon>
        <taxon>Streptophyta</taxon>
        <taxon>Embryophyta</taxon>
        <taxon>Tracheophyta</taxon>
        <taxon>Spermatophyta</taxon>
        <taxon>Magnoliopsida</taxon>
        <taxon>eudicotyledons</taxon>
        <taxon>Gunneridae</taxon>
        <taxon>Pentapetalae</taxon>
        <taxon>rosids</taxon>
        <taxon>fabids</taxon>
        <taxon>Rosales</taxon>
        <taxon>Rosaceae</taxon>
        <taxon>Rosoideae</taxon>
        <taxon>Rosoideae incertae sedis</taxon>
        <taxon>Rosa</taxon>
    </lineage>
</organism>
<dbReference type="InterPro" id="IPR011010">
    <property type="entry name" value="DNA_brk_join_enz"/>
</dbReference>
<evidence type="ECO:0000259" key="2">
    <source>
        <dbReference type="Pfam" id="PF14370"/>
    </source>
</evidence>
<dbReference type="AlphaFoldDB" id="A0A2P6QXV4"/>
<reference evidence="3 4" key="1">
    <citation type="journal article" date="2018" name="Nat. Genet.">
        <title>The Rosa genome provides new insights in the design of modern roses.</title>
        <authorList>
            <person name="Bendahmane M."/>
        </authorList>
    </citation>
    <scope>NUCLEOTIDE SEQUENCE [LARGE SCALE GENOMIC DNA]</scope>
    <source>
        <strain evidence="4">cv. Old Blush</strain>
    </source>
</reference>
<dbReference type="GO" id="GO:0005694">
    <property type="term" value="C:chromosome"/>
    <property type="evidence" value="ECO:0007669"/>
    <property type="project" value="InterPro"/>
</dbReference>
<dbReference type="EMBL" id="PDCK01000042">
    <property type="protein sequence ID" value="PRQ39004.1"/>
    <property type="molecule type" value="Genomic_DNA"/>
</dbReference>
<evidence type="ECO:0000256" key="1">
    <source>
        <dbReference type="PROSITE-ProRule" id="PRU01382"/>
    </source>
</evidence>
<dbReference type="GO" id="GO:0007059">
    <property type="term" value="P:chromosome segregation"/>
    <property type="evidence" value="ECO:0007669"/>
    <property type="project" value="TreeGrafter"/>
</dbReference>
<comment type="caution">
    <text evidence="3">The sequence shown here is derived from an EMBL/GenBank/DDBJ whole genome shotgun (WGS) entry which is preliminary data.</text>
</comment>
<dbReference type="GO" id="GO:0005730">
    <property type="term" value="C:nucleolus"/>
    <property type="evidence" value="ECO:0007669"/>
    <property type="project" value="TreeGrafter"/>
</dbReference>
<dbReference type="GO" id="GO:0003677">
    <property type="term" value="F:DNA binding"/>
    <property type="evidence" value="ECO:0007669"/>
    <property type="project" value="UniProtKB-UniRule"/>
</dbReference>
<dbReference type="Gene3D" id="1.10.132.10">
    <property type="match status" value="1"/>
</dbReference>
<keyword evidence="4" id="KW-1185">Reference proteome</keyword>
<dbReference type="EC" id="5.99.1.2" evidence="3"/>
<keyword evidence="1" id="KW-0238">DNA-binding</keyword>
<dbReference type="InterPro" id="IPR051062">
    <property type="entry name" value="Topoisomerase_IB"/>
</dbReference>
<comment type="caution">
    <text evidence="1">Lacks conserved residue(s) required for the propagation of feature annotation.</text>
</comment>
<dbReference type="InterPro" id="IPR014727">
    <property type="entry name" value="TopoI_cat_a/b-sub_euk"/>
</dbReference>
<accession>A0A2P6QXV4</accession>
<dbReference type="GO" id="GO:0006265">
    <property type="term" value="P:DNA topological change"/>
    <property type="evidence" value="ECO:0007669"/>
    <property type="project" value="InterPro"/>
</dbReference>
<dbReference type="Gramene" id="PRQ39004">
    <property type="protein sequence ID" value="PRQ39004"/>
    <property type="gene ID" value="RchiOBHm_Chr4g0420291"/>
</dbReference>
<name>A0A2P6QXV4_ROSCH</name>
<dbReference type="PANTHER" id="PTHR10290">
    <property type="entry name" value="DNA TOPOISOMERASE I"/>
    <property type="match status" value="1"/>
</dbReference>
<dbReference type="STRING" id="74649.A0A2P6QXV4"/>
<dbReference type="Proteomes" id="UP000238479">
    <property type="component" value="Chromosome 4"/>
</dbReference>
<proteinExistence type="predicted"/>
<dbReference type="SUPFAM" id="SSF56349">
    <property type="entry name" value="DNA breaking-rejoining enzymes"/>
    <property type="match status" value="1"/>
</dbReference>
<protein>
    <submittedName>
        <fullName evidence="3">Putative DNA topoisomerase</fullName>
        <ecNumber evidence="3">5.99.1.2</ecNumber>
    </submittedName>
</protein>
<evidence type="ECO:0000313" key="3">
    <source>
        <dbReference type="EMBL" id="PRQ39004.1"/>
    </source>
</evidence>